<accession>A0ABQ8VK37</accession>
<sequence>MVYPYSVLTTAIIAVGVASSTLAIPLPSSDALSGMVSMPGTAAAPTDSLLKPDIQMLVPLPSPVSSHGKDLDSVIFDDHTELTHSNPMDVLAKAKDESLSTTSSLSSPTPLIHIERRDTMSKEQAKSYLNELKVPNRWSLVTIFQTMPLRAWNMKNSKNWEEFKEKKEVKEYIEKNQRTDPGVPRFFEAYYLCVKDRLLDWCIASE</sequence>
<protein>
    <recommendedName>
        <fullName evidence="3">RxLR effector protein</fullName>
    </recommendedName>
</protein>
<proteinExistence type="predicted"/>
<evidence type="ECO:0000313" key="2">
    <source>
        <dbReference type="Proteomes" id="UP001150217"/>
    </source>
</evidence>
<evidence type="ECO:0000313" key="1">
    <source>
        <dbReference type="EMBL" id="KAJ4496778.1"/>
    </source>
</evidence>
<name>A0ABQ8VK37_9AGAR</name>
<comment type="caution">
    <text evidence="1">The sequence shown here is derived from an EMBL/GenBank/DDBJ whole genome shotgun (WGS) entry which is preliminary data.</text>
</comment>
<dbReference type="Proteomes" id="UP001150217">
    <property type="component" value="Unassembled WGS sequence"/>
</dbReference>
<gene>
    <name evidence="1" type="ORF">C8R41DRAFT_980033</name>
</gene>
<organism evidence="1 2">
    <name type="scientific">Lentinula lateritia</name>
    <dbReference type="NCBI Taxonomy" id="40482"/>
    <lineage>
        <taxon>Eukaryota</taxon>
        <taxon>Fungi</taxon>
        <taxon>Dikarya</taxon>
        <taxon>Basidiomycota</taxon>
        <taxon>Agaricomycotina</taxon>
        <taxon>Agaricomycetes</taxon>
        <taxon>Agaricomycetidae</taxon>
        <taxon>Agaricales</taxon>
        <taxon>Marasmiineae</taxon>
        <taxon>Omphalotaceae</taxon>
        <taxon>Lentinula</taxon>
    </lineage>
</organism>
<evidence type="ECO:0008006" key="3">
    <source>
        <dbReference type="Google" id="ProtNLM"/>
    </source>
</evidence>
<dbReference type="EMBL" id="JANVFT010000025">
    <property type="protein sequence ID" value="KAJ4496778.1"/>
    <property type="molecule type" value="Genomic_DNA"/>
</dbReference>
<reference evidence="1" key="1">
    <citation type="submission" date="2022-08" db="EMBL/GenBank/DDBJ databases">
        <title>A Global Phylogenomic Analysis of the Shiitake Genus Lentinula.</title>
        <authorList>
            <consortium name="DOE Joint Genome Institute"/>
            <person name="Sierra-Patev S."/>
            <person name="Min B."/>
            <person name="Naranjo-Ortiz M."/>
            <person name="Looney B."/>
            <person name="Konkel Z."/>
            <person name="Slot J.C."/>
            <person name="Sakamoto Y."/>
            <person name="Steenwyk J.L."/>
            <person name="Rokas A."/>
            <person name="Carro J."/>
            <person name="Camarero S."/>
            <person name="Ferreira P."/>
            <person name="Molpeceres G."/>
            <person name="Ruiz-Duenas F.J."/>
            <person name="Serrano A."/>
            <person name="Henrissat B."/>
            <person name="Drula E."/>
            <person name="Hughes K.W."/>
            <person name="Mata J.L."/>
            <person name="Ishikawa N.K."/>
            <person name="Vargas-Isla R."/>
            <person name="Ushijima S."/>
            <person name="Smith C.A."/>
            <person name="Ahrendt S."/>
            <person name="Andreopoulos W."/>
            <person name="He G."/>
            <person name="Labutti K."/>
            <person name="Lipzen A."/>
            <person name="Ng V."/>
            <person name="Riley R."/>
            <person name="Sandor L."/>
            <person name="Barry K."/>
            <person name="Martinez A.T."/>
            <person name="Xiao Y."/>
            <person name="Gibbons J.G."/>
            <person name="Terashima K."/>
            <person name="Grigoriev I.V."/>
            <person name="Hibbett D.S."/>
        </authorList>
    </citation>
    <scope>NUCLEOTIDE SEQUENCE</scope>
    <source>
        <strain evidence="1">RHP3577 ss4</strain>
    </source>
</reference>
<keyword evidence="2" id="KW-1185">Reference proteome</keyword>